<evidence type="ECO:0000313" key="3">
    <source>
        <dbReference type="EMBL" id="KAG6766211.1"/>
    </source>
</evidence>
<keyword evidence="2" id="KW-0472">Membrane</keyword>
<feature type="region of interest" description="Disordered" evidence="1">
    <location>
        <begin position="1"/>
        <end position="23"/>
    </location>
</feature>
<evidence type="ECO:0000256" key="1">
    <source>
        <dbReference type="SAM" id="MobiDB-lite"/>
    </source>
</evidence>
<feature type="transmembrane region" description="Helical" evidence="2">
    <location>
        <begin position="213"/>
        <end position="230"/>
    </location>
</feature>
<sequence>MDKSSSNEVSGNRKNPGYRVKEEAEMGIENEACVKEEMGLDSEKQLFPKTDEPSITMKEETKERRSLKDANVKTKVVEERKVNRVSVEDGDFLKRMNDWSATYGMGNCVIPLVNSAKMKVPGRCVAAPETFLETRSLLNIRIKKGADVEEAAKTLHPCWVAYRICDKYVVSHMPGDPTRNPAVEEQAIMRTHWIGQKHTVSVRRFIVKLLQQWLKAIFTILAVICIPPVAFSLHQIALQGISACTIGLDSYFWNII</sequence>
<keyword evidence="2" id="KW-1133">Transmembrane helix</keyword>
<gene>
    <name evidence="3" type="ORF">POTOM_030282</name>
</gene>
<dbReference type="EMBL" id="JAAWWB010000015">
    <property type="protein sequence ID" value="KAG6766211.1"/>
    <property type="molecule type" value="Genomic_DNA"/>
</dbReference>
<evidence type="ECO:0000313" key="4">
    <source>
        <dbReference type="Proteomes" id="UP000886885"/>
    </source>
</evidence>
<dbReference type="OrthoDB" id="1738433at2759"/>
<proteinExistence type="predicted"/>
<feature type="compositionally biased region" description="Polar residues" evidence="1">
    <location>
        <begin position="1"/>
        <end position="13"/>
    </location>
</feature>
<organism evidence="3 4">
    <name type="scientific">Populus tomentosa</name>
    <name type="common">Chinese white poplar</name>
    <dbReference type="NCBI Taxonomy" id="118781"/>
    <lineage>
        <taxon>Eukaryota</taxon>
        <taxon>Viridiplantae</taxon>
        <taxon>Streptophyta</taxon>
        <taxon>Embryophyta</taxon>
        <taxon>Tracheophyta</taxon>
        <taxon>Spermatophyta</taxon>
        <taxon>Magnoliopsida</taxon>
        <taxon>eudicotyledons</taxon>
        <taxon>Gunneridae</taxon>
        <taxon>Pentapetalae</taxon>
        <taxon>rosids</taxon>
        <taxon>fabids</taxon>
        <taxon>Malpighiales</taxon>
        <taxon>Salicaceae</taxon>
        <taxon>Saliceae</taxon>
        <taxon>Populus</taxon>
    </lineage>
</organism>
<accession>A0A8X7ZBL5</accession>
<dbReference type="Proteomes" id="UP000886885">
    <property type="component" value="Chromosome 8A"/>
</dbReference>
<name>A0A8X7ZBL5_POPTO</name>
<keyword evidence="2" id="KW-0812">Transmembrane</keyword>
<keyword evidence="4" id="KW-1185">Reference proteome</keyword>
<feature type="region of interest" description="Disordered" evidence="1">
    <location>
        <begin position="39"/>
        <end position="68"/>
    </location>
</feature>
<reference evidence="3" key="1">
    <citation type="journal article" date="2020" name="bioRxiv">
        <title>Hybrid origin of Populus tomentosa Carr. identified through genome sequencing and phylogenomic analysis.</title>
        <authorList>
            <person name="An X."/>
            <person name="Gao K."/>
            <person name="Chen Z."/>
            <person name="Li J."/>
            <person name="Yang X."/>
            <person name="Yang X."/>
            <person name="Zhou J."/>
            <person name="Guo T."/>
            <person name="Zhao T."/>
            <person name="Huang S."/>
            <person name="Miao D."/>
            <person name="Khan W.U."/>
            <person name="Rao P."/>
            <person name="Ye M."/>
            <person name="Lei B."/>
            <person name="Liao W."/>
            <person name="Wang J."/>
            <person name="Ji L."/>
            <person name="Li Y."/>
            <person name="Guo B."/>
            <person name="Mustafa N.S."/>
            <person name="Li S."/>
            <person name="Yun Q."/>
            <person name="Keller S.R."/>
            <person name="Mao J."/>
            <person name="Zhang R."/>
            <person name="Strauss S.H."/>
        </authorList>
    </citation>
    <scope>NUCLEOTIDE SEQUENCE</scope>
    <source>
        <strain evidence="3">GM15</strain>
        <tissue evidence="3">Leaf</tissue>
    </source>
</reference>
<comment type="caution">
    <text evidence="3">The sequence shown here is derived from an EMBL/GenBank/DDBJ whole genome shotgun (WGS) entry which is preliminary data.</text>
</comment>
<evidence type="ECO:0000256" key="2">
    <source>
        <dbReference type="SAM" id="Phobius"/>
    </source>
</evidence>
<protein>
    <submittedName>
        <fullName evidence="3">Uncharacterized protein</fullName>
    </submittedName>
</protein>
<dbReference type="AlphaFoldDB" id="A0A8X7ZBL5"/>